<dbReference type="AlphaFoldDB" id="A0A8K0K9Q6"/>
<dbReference type="PANTHER" id="PTHR33562">
    <property type="entry name" value="ATILLA, ISOFORM B-RELATED-RELATED"/>
    <property type="match status" value="1"/>
</dbReference>
<keyword evidence="5" id="KW-1133">Transmembrane helix</keyword>
<comment type="subcellular location">
    <subcellularLocation>
        <location evidence="1">Membrane</location>
        <topology evidence="1">Lipid-anchor</topology>
        <topology evidence="1">GPI-anchor</topology>
    </subcellularLocation>
</comment>
<feature type="signal peptide" evidence="8">
    <location>
        <begin position="1"/>
        <end position="27"/>
    </location>
</feature>
<organism evidence="9 10">
    <name type="scientific">Ladona fulva</name>
    <name type="common">Scarce chaser dragonfly</name>
    <name type="synonym">Libellula fulva</name>
    <dbReference type="NCBI Taxonomy" id="123851"/>
    <lineage>
        <taxon>Eukaryota</taxon>
        <taxon>Metazoa</taxon>
        <taxon>Ecdysozoa</taxon>
        <taxon>Arthropoda</taxon>
        <taxon>Hexapoda</taxon>
        <taxon>Insecta</taxon>
        <taxon>Pterygota</taxon>
        <taxon>Palaeoptera</taxon>
        <taxon>Odonata</taxon>
        <taxon>Epiprocta</taxon>
        <taxon>Anisoptera</taxon>
        <taxon>Libelluloidea</taxon>
        <taxon>Libellulidae</taxon>
        <taxon>Ladona</taxon>
    </lineage>
</organism>
<evidence type="ECO:0000256" key="4">
    <source>
        <dbReference type="ARBA" id="ARBA00022729"/>
    </source>
</evidence>
<protein>
    <recommendedName>
        <fullName evidence="11">Protein sleepless</fullName>
    </recommendedName>
</protein>
<dbReference type="EMBL" id="KZ308488">
    <property type="protein sequence ID" value="KAG8230438.1"/>
    <property type="molecule type" value="Genomic_DNA"/>
</dbReference>
<evidence type="ECO:0000256" key="2">
    <source>
        <dbReference type="ARBA" id="ARBA00022622"/>
    </source>
</evidence>
<evidence type="ECO:0008006" key="11">
    <source>
        <dbReference type="Google" id="ProtNLM"/>
    </source>
</evidence>
<evidence type="ECO:0000256" key="8">
    <source>
        <dbReference type="SAM" id="SignalP"/>
    </source>
</evidence>
<evidence type="ECO:0000313" key="10">
    <source>
        <dbReference type="Proteomes" id="UP000792457"/>
    </source>
</evidence>
<evidence type="ECO:0000256" key="1">
    <source>
        <dbReference type="ARBA" id="ARBA00004589"/>
    </source>
</evidence>
<name>A0A8K0K9Q6_LADFU</name>
<sequence>MKVMKMQQTIWLCALGLLLVWVRPGSAISCYECNSHNNSKCADEVLPDSLIKNCSEHLKGAHYILCRKIVQTIDFSVNGLLPESRVIRACGWDNSSYSNTCYSRGGFGGRQEVCSCLTDNCNHAPSLSMSPFTYLVPIFSILMYHFHSKCRL</sequence>
<evidence type="ECO:0000256" key="7">
    <source>
        <dbReference type="ARBA" id="ARBA00023288"/>
    </source>
</evidence>
<comment type="caution">
    <text evidence="9">The sequence shown here is derived from an EMBL/GenBank/DDBJ whole genome shotgun (WGS) entry which is preliminary data.</text>
</comment>
<evidence type="ECO:0000256" key="3">
    <source>
        <dbReference type="ARBA" id="ARBA00022692"/>
    </source>
</evidence>
<dbReference type="OrthoDB" id="6496929at2759"/>
<keyword evidence="10" id="KW-1185">Reference proteome</keyword>
<dbReference type="InterPro" id="IPR050975">
    <property type="entry name" value="Sleep_regulator"/>
</dbReference>
<dbReference type="Proteomes" id="UP000792457">
    <property type="component" value="Unassembled WGS sequence"/>
</dbReference>
<evidence type="ECO:0000256" key="5">
    <source>
        <dbReference type="ARBA" id="ARBA00022989"/>
    </source>
</evidence>
<evidence type="ECO:0000313" key="9">
    <source>
        <dbReference type="EMBL" id="KAG8230438.1"/>
    </source>
</evidence>
<keyword evidence="7" id="KW-0449">Lipoprotein</keyword>
<proteinExistence type="predicted"/>
<reference evidence="9" key="1">
    <citation type="submission" date="2013-04" db="EMBL/GenBank/DDBJ databases">
        <authorList>
            <person name="Qu J."/>
            <person name="Murali S.C."/>
            <person name="Bandaranaike D."/>
            <person name="Bellair M."/>
            <person name="Blankenburg K."/>
            <person name="Chao H."/>
            <person name="Dinh H."/>
            <person name="Doddapaneni H."/>
            <person name="Downs B."/>
            <person name="Dugan-Rocha S."/>
            <person name="Elkadiri S."/>
            <person name="Gnanaolivu R.D."/>
            <person name="Hernandez B."/>
            <person name="Javaid M."/>
            <person name="Jayaseelan J.C."/>
            <person name="Lee S."/>
            <person name="Li M."/>
            <person name="Ming W."/>
            <person name="Munidasa M."/>
            <person name="Muniz J."/>
            <person name="Nguyen L."/>
            <person name="Ongeri F."/>
            <person name="Osuji N."/>
            <person name="Pu L.-L."/>
            <person name="Puazo M."/>
            <person name="Qu C."/>
            <person name="Quiroz J."/>
            <person name="Raj R."/>
            <person name="Weissenberger G."/>
            <person name="Xin Y."/>
            <person name="Zou X."/>
            <person name="Han Y."/>
            <person name="Richards S."/>
            <person name="Worley K."/>
            <person name="Muzny D."/>
            <person name="Gibbs R."/>
        </authorList>
    </citation>
    <scope>NUCLEOTIDE SEQUENCE</scope>
    <source>
        <strain evidence="9">Sampled in the wild</strain>
    </source>
</reference>
<dbReference type="GO" id="GO:0032222">
    <property type="term" value="P:regulation of synaptic transmission, cholinergic"/>
    <property type="evidence" value="ECO:0007669"/>
    <property type="project" value="InterPro"/>
</dbReference>
<dbReference type="PANTHER" id="PTHR33562:SF14">
    <property type="entry name" value="PROTEIN QUIVER"/>
    <property type="match status" value="1"/>
</dbReference>
<dbReference type="GO" id="GO:0030431">
    <property type="term" value="P:sleep"/>
    <property type="evidence" value="ECO:0007669"/>
    <property type="project" value="InterPro"/>
</dbReference>
<feature type="chain" id="PRO_5035439409" description="Protein sleepless" evidence="8">
    <location>
        <begin position="28"/>
        <end position="152"/>
    </location>
</feature>
<dbReference type="Pfam" id="PF17064">
    <property type="entry name" value="QVR"/>
    <property type="match status" value="1"/>
</dbReference>
<dbReference type="InterPro" id="IPR031424">
    <property type="entry name" value="QVR-like"/>
</dbReference>
<gene>
    <name evidence="9" type="ORF">J437_LFUL015460</name>
</gene>
<keyword evidence="6" id="KW-0325">Glycoprotein</keyword>
<accession>A0A8K0K9Q6</accession>
<dbReference type="GO" id="GO:0098552">
    <property type="term" value="C:side of membrane"/>
    <property type="evidence" value="ECO:0007669"/>
    <property type="project" value="UniProtKB-KW"/>
</dbReference>
<keyword evidence="2" id="KW-0336">GPI-anchor</keyword>
<keyword evidence="4 8" id="KW-0732">Signal</keyword>
<keyword evidence="3" id="KW-0812">Transmembrane</keyword>
<reference evidence="9" key="2">
    <citation type="submission" date="2017-10" db="EMBL/GenBank/DDBJ databases">
        <title>Ladona fulva Genome sequencing and assembly.</title>
        <authorList>
            <person name="Murali S."/>
            <person name="Richards S."/>
            <person name="Bandaranaike D."/>
            <person name="Bellair M."/>
            <person name="Blankenburg K."/>
            <person name="Chao H."/>
            <person name="Dinh H."/>
            <person name="Doddapaneni H."/>
            <person name="Dugan-Rocha S."/>
            <person name="Elkadiri S."/>
            <person name="Gnanaolivu R."/>
            <person name="Hernandez B."/>
            <person name="Skinner E."/>
            <person name="Javaid M."/>
            <person name="Lee S."/>
            <person name="Li M."/>
            <person name="Ming W."/>
            <person name="Munidasa M."/>
            <person name="Muniz J."/>
            <person name="Nguyen L."/>
            <person name="Hughes D."/>
            <person name="Osuji N."/>
            <person name="Pu L.-L."/>
            <person name="Puazo M."/>
            <person name="Qu C."/>
            <person name="Quiroz J."/>
            <person name="Raj R."/>
            <person name="Weissenberger G."/>
            <person name="Xin Y."/>
            <person name="Zou X."/>
            <person name="Han Y."/>
            <person name="Worley K."/>
            <person name="Muzny D."/>
            <person name="Gibbs R."/>
        </authorList>
    </citation>
    <scope>NUCLEOTIDE SEQUENCE</scope>
    <source>
        <strain evidence="9">Sampled in the wild</strain>
    </source>
</reference>
<keyword evidence="5" id="KW-0472">Membrane</keyword>
<evidence type="ECO:0000256" key="6">
    <source>
        <dbReference type="ARBA" id="ARBA00023180"/>
    </source>
</evidence>